<keyword evidence="3" id="KW-1003">Cell membrane</keyword>
<sequence length="509" mass="56719">MKLFITLFWLSSAAGTTLLITNLSALAFPTLHLIIWFACAAIMGSLATAFCYEVKRFVEKFRAGTLATARFGKASELNQSGLNSKHGLIVAKAGSKLVRFNKPGHLITISKTRGGKGVSSVIPNLLDHKGSVFCVDIKGENFAITARHRAQFSHIINLAPFEHKSHSYNPLDFIRLGADEIDDASLIASLIVVPGDVSIDSFWDKEARALITGLILYVVRHKPKDRRNLAEVRRLLTLGEADLDEVLDVMMHSPHEWIKRAATAFSQKAEKERSAVISTAQSHTKVFDSERLVAITNRSDFKLEDMKRDVMSVYLNIPPHQIAVYRPYLRLMVGLAQAAMTRSDTKPVKPVLFLLDEFPALGKMPVNGFAYLAGYGVSLWVFTQSIGQLQAIYGKQADAILSNCAVTQVWSIAAADFKTANHISHTLGDTMVTTYSETRSQKHLFAANRSYSDNRNQRTRKLLTPDEILCLPESKTLLFVSGTRPFLVNRVIYYKDKVFKGMYDSWGTE</sequence>
<dbReference type="Gene3D" id="3.40.50.300">
    <property type="entry name" value="P-loop containing nucleotide triphosphate hydrolases"/>
    <property type="match status" value="1"/>
</dbReference>
<organism evidence="8 9">
    <name type="scientific">Kordiimonas pumila</name>
    <dbReference type="NCBI Taxonomy" id="2161677"/>
    <lineage>
        <taxon>Bacteria</taxon>
        <taxon>Pseudomonadati</taxon>
        <taxon>Pseudomonadota</taxon>
        <taxon>Alphaproteobacteria</taxon>
        <taxon>Kordiimonadales</taxon>
        <taxon>Kordiimonadaceae</taxon>
        <taxon>Kordiimonas</taxon>
    </lineage>
</organism>
<evidence type="ECO:0000256" key="3">
    <source>
        <dbReference type="ARBA" id="ARBA00022475"/>
    </source>
</evidence>
<dbReference type="PANTHER" id="PTHR37937:SF1">
    <property type="entry name" value="CONJUGATIVE TRANSFER: DNA TRANSPORT"/>
    <property type="match status" value="1"/>
</dbReference>
<evidence type="ECO:0000256" key="4">
    <source>
        <dbReference type="ARBA" id="ARBA00022692"/>
    </source>
</evidence>
<evidence type="ECO:0000313" key="9">
    <source>
        <dbReference type="Proteomes" id="UP001595444"/>
    </source>
</evidence>
<dbReference type="EMBL" id="JBHRSL010000010">
    <property type="protein sequence ID" value="MFC3052290.1"/>
    <property type="molecule type" value="Genomic_DNA"/>
</dbReference>
<keyword evidence="6 7" id="KW-0472">Membrane</keyword>
<comment type="similarity">
    <text evidence="2">Belongs to the VirD4/TraG family.</text>
</comment>
<proteinExistence type="inferred from homology"/>
<evidence type="ECO:0000256" key="7">
    <source>
        <dbReference type="SAM" id="Phobius"/>
    </source>
</evidence>
<comment type="subcellular location">
    <subcellularLocation>
        <location evidence="1">Cell membrane</location>
        <topology evidence="1">Multi-pass membrane protein</topology>
    </subcellularLocation>
</comment>
<comment type="caution">
    <text evidence="8">The sequence shown here is derived from an EMBL/GenBank/DDBJ whole genome shotgun (WGS) entry which is preliminary data.</text>
</comment>
<feature type="transmembrane region" description="Helical" evidence="7">
    <location>
        <begin position="31"/>
        <end position="52"/>
    </location>
</feature>
<reference evidence="9" key="1">
    <citation type="journal article" date="2019" name="Int. J. Syst. Evol. Microbiol.">
        <title>The Global Catalogue of Microorganisms (GCM) 10K type strain sequencing project: providing services to taxonomists for standard genome sequencing and annotation.</title>
        <authorList>
            <consortium name="The Broad Institute Genomics Platform"/>
            <consortium name="The Broad Institute Genome Sequencing Center for Infectious Disease"/>
            <person name="Wu L."/>
            <person name="Ma J."/>
        </authorList>
    </citation>
    <scope>NUCLEOTIDE SEQUENCE [LARGE SCALE GENOMIC DNA]</scope>
    <source>
        <strain evidence="9">KCTC 62164</strain>
    </source>
</reference>
<dbReference type="SUPFAM" id="SSF52540">
    <property type="entry name" value="P-loop containing nucleoside triphosphate hydrolases"/>
    <property type="match status" value="1"/>
</dbReference>
<dbReference type="CDD" id="cd01127">
    <property type="entry name" value="TrwB_TraG_TraD_VirD4"/>
    <property type="match status" value="1"/>
</dbReference>
<keyword evidence="4 7" id="KW-0812">Transmembrane</keyword>
<dbReference type="InterPro" id="IPR051539">
    <property type="entry name" value="T4SS-coupling_protein"/>
</dbReference>
<name>A0ABV7D6I0_9PROT</name>
<protein>
    <submittedName>
        <fullName evidence="8">Type IV secretory system conjugative DNA transfer family protein</fullName>
    </submittedName>
</protein>
<evidence type="ECO:0000256" key="6">
    <source>
        <dbReference type="ARBA" id="ARBA00023136"/>
    </source>
</evidence>
<evidence type="ECO:0000313" key="8">
    <source>
        <dbReference type="EMBL" id="MFC3052290.1"/>
    </source>
</evidence>
<evidence type="ECO:0000256" key="2">
    <source>
        <dbReference type="ARBA" id="ARBA00008806"/>
    </source>
</evidence>
<keyword evidence="9" id="KW-1185">Reference proteome</keyword>
<gene>
    <name evidence="8" type="ORF">ACFOKA_10280</name>
</gene>
<dbReference type="InterPro" id="IPR027417">
    <property type="entry name" value="P-loop_NTPase"/>
</dbReference>
<accession>A0ABV7D6I0</accession>
<dbReference type="InterPro" id="IPR003688">
    <property type="entry name" value="TraG/VirD4"/>
</dbReference>
<evidence type="ECO:0000256" key="5">
    <source>
        <dbReference type="ARBA" id="ARBA00022989"/>
    </source>
</evidence>
<evidence type="ECO:0000256" key="1">
    <source>
        <dbReference type="ARBA" id="ARBA00004651"/>
    </source>
</evidence>
<dbReference type="Proteomes" id="UP001595444">
    <property type="component" value="Unassembled WGS sequence"/>
</dbReference>
<keyword evidence="5 7" id="KW-1133">Transmembrane helix</keyword>
<dbReference type="Pfam" id="PF02534">
    <property type="entry name" value="T4SS-DNA_transf"/>
    <property type="match status" value="1"/>
</dbReference>
<dbReference type="RefSeq" id="WP_194214036.1">
    <property type="nucleotide sequence ID" value="NZ_CP061205.1"/>
</dbReference>
<dbReference type="PANTHER" id="PTHR37937">
    <property type="entry name" value="CONJUGATIVE TRANSFER: DNA TRANSPORT"/>
    <property type="match status" value="1"/>
</dbReference>